<keyword evidence="5 8" id="KW-0732">Signal</keyword>
<evidence type="ECO:0000313" key="9">
    <source>
        <dbReference type="EnsemblMetazoa" id="Aqu2.1.36458_001"/>
    </source>
</evidence>
<reference evidence="9" key="1">
    <citation type="submission" date="2017-05" db="UniProtKB">
        <authorList>
            <consortium name="EnsemblMetazoa"/>
        </authorList>
    </citation>
    <scope>IDENTIFICATION</scope>
</reference>
<protein>
    <recommendedName>
        <fullName evidence="10">Right handed beta helix domain-containing protein</fullName>
    </recommendedName>
</protein>
<feature type="chain" id="PRO_5010890381" description="Right handed beta helix domain-containing protein" evidence="8">
    <location>
        <begin position="22"/>
        <end position="737"/>
    </location>
</feature>
<evidence type="ECO:0000256" key="7">
    <source>
        <dbReference type="ARBA" id="ARBA00023237"/>
    </source>
</evidence>
<evidence type="ECO:0000256" key="8">
    <source>
        <dbReference type="SAM" id="SignalP"/>
    </source>
</evidence>
<dbReference type="AlphaFoldDB" id="A0A1X7V8Y8"/>
<evidence type="ECO:0000256" key="3">
    <source>
        <dbReference type="ARBA" id="ARBA00004613"/>
    </source>
</evidence>
<evidence type="ECO:0008006" key="10">
    <source>
        <dbReference type="Google" id="ProtNLM"/>
    </source>
</evidence>
<evidence type="ECO:0000256" key="1">
    <source>
        <dbReference type="ARBA" id="ARBA00004196"/>
    </source>
</evidence>
<feature type="signal peptide" evidence="8">
    <location>
        <begin position="1"/>
        <end position="21"/>
    </location>
</feature>
<keyword evidence="7" id="KW-0998">Cell outer membrane</keyword>
<dbReference type="NCBIfam" id="TIGR01376">
    <property type="entry name" value="POMP_repeat"/>
    <property type="match status" value="1"/>
</dbReference>
<dbReference type="SUPFAM" id="SSF51126">
    <property type="entry name" value="Pectin lyase-like"/>
    <property type="match status" value="1"/>
</dbReference>
<keyword evidence="6" id="KW-0472">Membrane</keyword>
<dbReference type="EnsemblMetazoa" id="Aqu2.1.36458_001">
    <property type="protein sequence ID" value="Aqu2.1.36458_001"/>
    <property type="gene ID" value="Aqu2.1.36458"/>
</dbReference>
<dbReference type="InterPro" id="IPR003368">
    <property type="entry name" value="POMP_repeat"/>
</dbReference>
<sequence>MSFIGILFLSATAVCFSFTSGQKVFYVHPNGDQSQCPVNGGDCYTLNEYFAVSHKSFAYEDTIFEFLPGNHFLNNSINISVSSNITFHGMPRENGLLDPPVVIRCVAENVAITFEFCNNVQFQNIAVRNCGKRVVSLMDFSESALVMFNVLNANIHYVSIQDSPGAALALSDSLNISISMSSFHFNNRYSSYNESASVAVMYRSAQASSISNSALNFVMHHCDITDDHFIGLYISLIEVENLLNIHLESIYVANNTFLNIFIYSVTDKYDLSITALQSAGSLSGVILSQNETSLKEHVPSISIVNCSLSNHQGNGLIVLWYSSLSGLFYLGYSSFTSNAGIIGTALLIAADRNPSSQGTFDVILDNVTFDSNVLNRTFADVFGLNPSISATAGFSNGKNLSIINCTFSNNEGSGLGIFNTYTTFYGVNNFINNSAEIGGGIVMISTSFLFFTPGSLVNFIGNHAEEKGGAINVEQIVLLFSTTEFIFSESNLVINPCFYELDDANPTEKHLHFESNTAGVAGAVLYGGDTSVCIQANFSEISTFFNQEDTFSIISSDPRGVCFCTAGVPNCNQKSLLVSAIPGDSIKFSVVVIGQNDNATTGIISVSSDSQARPNNYNSHAVCTNLTHEIKVQENTTNKVTVNVTIGNFQTNFFQHPLTIDVDIDPCLTGTYLSPISHVCECEESIKAATTNCIGVNATVTKKDIHGWIGNYDNCTIDALINWYGTLMESPFYLTVI</sequence>
<organism evidence="9">
    <name type="scientific">Amphimedon queenslandica</name>
    <name type="common">Sponge</name>
    <dbReference type="NCBI Taxonomy" id="400682"/>
    <lineage>
        <taxon>Eukaryota</taxon>
        <taxon>Metazoa</taxon>
        <taxon>Porifera</taxon>
        <taxon>Demospongiae</taxon>
        <taxon>Heteroscleromorpha</taxon>
        <taxon>Haplosclerida</taxon>
        <taxon>Niphatidae</taxon>
        <taxon>Amphimedon</taxon>
    </lineage>
</organism>
<accession>A0A1X7V8Y8</accession>
<keyword evidence="4" id="KW-0964">Secreted</keyword>
<dbReference type="GO" id="GO:0005576">
    <property type="term" value="C:extracellular region"/>
    <property type="evidence" value="ECO:0007669"/>
    <property type="project" value="UniProtKB-SubCell"/>
</dbReference>
<evidence type="ECO:0000256" key="4">
    <source>
        <dbReference type="ARBA" id="ARBA00022525"/>
    </source>
</evidence>
<evidence type="ECO:0000256" key="6">
    <source>
        <dbReference type="ARBA" id="ARBA00023136"/>
    </source>
</evidence>
<proteinExistence type="predicted"/>
<evidence type="ECO:0000256" key="5">
    <source>
        <dbReference type="ARBA" id="ARBA00022729"/>
    </source>
</evidence>
<dbReference type="InParanoid" id="A0A1X7V8Y8"/>
<comment type="subcellular location">
    <subcellularLocation>
        <location evidence="1">Cell envelope</location>
    </subcellularLocation>
    <subcellularLocation>
        <location evidence="2">Cell outer membrane</location>
    </subcellularLocation>
    <subcellularLocation>
        <location evidence="3">Secreted</location>
    </subcellularLocation>
</comment>
<name>A0A1X7V8Y8_AMPQE</name>
<dbReference type="InterPro" id="IPR011050">
    <property type="entry name" value="Pectin_lyase_fold/virulence"/>
</dbReference>
<evidence type="ECO:0000256" key="2">
    <source>
        <dbReference type="ARBA" id="ARBA00004442"/>
    </source>
</evidence>